<dbReference type="AlphaFoldDB" id="A0A9N9A137"/>
<comment type="caution">
    <text evidence="14">The sequence shown here is derived from an EMBL/GenBank/DDBJ whole genome shotgun (WGS) entry which is preliminary data.</text>
</comment>
<reference evidence="14" key="1">
    <citation type="submission" date="2021-06" db="EMBL/GenBank/DDBJ databases">
        <authorList>
            <person name="Kallberg Y."/>
            <person name="Tangrot J."/>
            <person name="Rosling A."/>
        </authorList>
    </citation>
    <scope>NUCLEOTIDE SEQUENCE</scope>
    <source>
        <strain evidence="14">MA453B</strain>
    </source>
</reference>
<evidence type="ECO:0000256" key="3">
    <source>
        <dbReference type="ARBA" id="ARBA00012976"/>
    </source>
</evidence>
<dbReference type="EMBL" id="CAJVPY010001237">
    <property type="protein sequence ID" value="CAG8513318.1"/>
    <property type="molecule type" value="Genomic_DNA"/>
</dbReference>
<dbReference type="SUPFAM" id="SSF53254">
    <property type="entry name" value="Phosphoglycerate mutase-like"/>
    <property type="match status" value="1"/>
</dbReference>
<dbReference type="Pfam" id="PF00328">
    <property type="entry name" value="His_Phos_2"/>
    <property type="match status" value="1"/>
</dbReference>
<evidence type="ECO:0000256" key="10">
    <source>
        <dbReference type="ARBA" id="ARBA00043668"/>
    </source>
</evidence>
<evidence type="ECO:0000256" key="7">
    <source>
        <dbReference type="ARBA" id="ARBA00022801"/>
    </source>
</evidence>
<protein>
    <recommendedName>
        <fullName evidence="5">Multiple inositol polyphosphate phosphatase 1</fullName>
        <ecNumber evidence="4">3.1.3.62</ecNumber>
        <ecNumber evidence="3">3.1.3.80</ecNumber>
    </recommendedName>
    <alternativeName>
        <fullName evidence="9">2,3-bisphosphoglycerate 3-phosphatase</fullName>
    </alternativeName>
</protein>
<dbReference type="GO" id="GO:0034417">
    <property type="term" value="F:bisphosphoglycerate 3-phosphatase activity"/>
    <property type="evidence" value="ECO:0007669"/>
    <property type="project" value="UniProtKB-EC"/>
</dbReference>
<evidence type="ECO:0000256" key="11">
    <source>
        <dbReference type="ARBA" id="ARBA00043671"/>
    </source>
</evidence>
<sequence length="341" mass="39549">MYVAWQTMALCKNPSDDAYSKLYNHDSQDLINKRYFRIEPAATAFTLDVEPISYPDKCELKQLYLLTRHGSRLPDEDEILMYDELKKIFADVSVAKEWYKNSFTMERNFQLVHRGELEPYYDGKQCALRYEKFWDTIKKETGRFDPNVVNFQGCSFSRCGESSMSFSEGLFDGYGIVGPCKNQPVYITSTPVRQDYVLEPYQDCLLLNTTVYTNNPIYNEQNYTYGNMTLAPIAERMSKDYGINPPLNPYLVPYIYHYCEFSVLTFNRTDTWCSLLSELDIKKLRSVMQADLKNGHAYGMLMVLTTLGVHRNPTLTANFTVEQMTEIKYTQAKTIFCTIGT</sequence>
<evidence type="ECO:0000256" key="13">
    <source>
        <dbReference type="ARBA" id="ARBA00043832"/>
    </source>
</evidence>
<dbReference type="EC" id="3.1.3.80" evidence="3"/>
<dbReference type="EC" id="3.1.3.62" evidence="4"/>
<evidence type="ECO:0000256" key="9">
    <source>
        <dbReference type="ARBA" id="ARBA00031642"/>
    </source>
</evidence>
<evidence type="ECO:0000313" key="14">
    <source>
        <dbReference type="EMBL" id="CAG8513318.1"/>
    </source>
</evidence>
<dbReference type="PANTHER" id="PTHR20963:SF8">
    <property type="entry name" value="MULTIPLE INOSITOL POLYPHOSPHATE PHOSPHATASE 1"/>
    <property type="match status" value="1"/>
</dbReference>
<comment type="catalytic activity">
    <reaction evidence="13">
        <text>(2R)-2,3-bisphosphoglycerate + H2O = (2R)-2-phosphoglycerate + phosphate</text>
        <dbReference type="Rhea" id="RHEA:27381"/>
        <dbReference type="ChEBI" id="CHEBI:15377"/>
        <dbReference type="ChEBI" id="CHEBI:43474"/>
        <dbReference type="ChEBI" id="CHEBI:58248"/>
        <dbReference type="ChEBI" id="CHEBI:58289"/>
        <dbReference type="EC" id="3.1.3.80"/>
    </reaction>
    <physiologicalReaction direction="left-to-right" evidence="13">
        <dbReference type="Rhea" id="RHEA:27382"/>
    </physiologicalReaction>
</comment>
<comment type="catalytic activity">
    <reaction evidence="10">
        <text>1D-myo-inositol 1,2,5,6-tetrakisphosphate + H2O = 1D-myo-inositol 1,2,6-trisphosphate + phosphate</text>
        <dbReference type="Rhea" id="RHEA:77119"/>
        <dbReference type="ChEBI" id="CHEBI:15377"/>
        <dbReference type="ChEBI" id="CHEBI:43474"/>
        <dbReference type="ChEBI" id="CHEBI:195535"/>
        <dbReference type="ChEBI" id="CHEBI:195537"/>
        <dbReference type="EC" id="3.1.3.62"/>
    </reaction>
    <physiologicalReaction direction="left-to-right" evidence="10">
        <dbReference type="Rhea" id="RHEA:77120"/>
    </physiologicalReaction>
</comment>
<keyword evidence="6" id="KW-0732">Signal</keyword>
<dbReference type="InterPro" id="IPR000560">
    <property type="entry name" value="His_Pase_clade-2"/>
</dbReference>
<evidence type="ECO:0000256" key="4">
    <source>
        <dbReference type="ARBA" id="ARBA00013040"/>
    </source>
</evidence>
<comment type="subcellular location">
    <subcellularLocation>
        <location evidence="1">Membrane</location>
    </subcellularLocation>
</comment>
<evidence type="ECO:0000256" key="8">
    <source>
        <dbReference type="ARBA" id="ARBA00023136"/>
    </source>
</evidence>
<evidence type="ECO:0000256" key="1">
    <source>
        <dbReference type="ARBA" id="ARBA00004370"/>
    </source>
</evidence>
<dbReference type="InterPro" id="IPR033379">
    <property type="entry name" value="Acid_Pase_AS"/>
</dbReference>
<comment type="similarity">
    <text evidence="2">Belongs to the histidine acid phosphatase family. MINPP1 subfamily.</text>
</comment>
<dbReference type="GO" id="GO:0052745">
    <property type="term" value="F:inositol phosphate phosphatase activity"/>
    <property type="evidence" value="ECO:0007669"/>
    <property type="project" value="TreeGrafter"/>
</dbReference>
<dbReference type="GO" id="GO:0003993">
    <property type="term" value="F:acid phosphatase activity"/>
    <property type="evidence" value="ECO:0007669"/>
    <property type="project" value="TreeGrafter"/>
</dbReference>
<evidence type="ECO:0000313" key="15">
    <source>
        <dbReference type="Proteomes" id="UP000789405"/>
    </source>
</evidence>
<keyword evidence="7" id="KW-0378">Hydrolase</keyword>
<dbReference type="InterPro" id="IPR029033">
    <property type="entry name" value="His_PPase_superfam"/>
</dbReference>
<keyword evidence="8" id="KW-0472">Membrane</keyword>
<evidence type="ECO:0000256" key="6">
    <source>
        <dbReference type="ARBA" id="ARBA00022729"/>
    </source>
</evidence>
<dbReference type="GO" id="GO:0016020">
    <property type="term" value="C:membrane"/>
    <property type="evidence" value="ECO:0007669"/>
    <property type="project" value="UniProtKB-SubCell"/>
</dbReference>
<comment type="catalytic activity">
    <reaction evidence="12">
        <text>1D-myo-inositol hexakisphosphate + H2O = 1D-myo-inositol 1,2,4,5,6-pentakisphosphate + phosphate</text>
        <dbReference type="Rhea" id="RHEA:16989"/>
        <dbReference type="ChEBI" id="CHEBI:15377"/>
        <dbReference type="ChEBI" id="CHEBI:43474"/>
        <dbReference type="ChEBI" id="CHEBI:57798"/>
        <dbReference type="ChEBI" id="CHEBI:58130"/>
        <dbReference type="EC" id="3.1.3.62"/>
    </reaction>
    <physiologicalReaction direction="left-to-right" evidence="12">
        <dbReference type="Rhea" id="RHEA:16990"/>
    </physiologicalReaction>
</comment>
<dbReference type="PANTHER" id="PTHR20963">
    <property type="entry name" value="MULTIPLE INOSITOL POLYPHOSPHATE PHOSPHATASE-RELATED"/>
    <property type="match status" value="1"/>
</dbReference>
<evidence type="ECO:0000256" key="12">
    <source>
        <dbReference type="ARBA" id="ARBA00043691"/>
    </source>
</evidence>
<evidence type="ECO:0000256" key="5">
    <source>
        <dbReference type="ARBA" id="ARBA00018097"/>
    </source>
</evidence>
<dbReference type="Gene3D" id="3.40.50.1240">
    <property type="entry name" value="Phosphoglycerate mutase-like"/>
    <property type="match status" value="1"/>
</dbReference>
<keyword evidence="15" id="KW-1185">Reference proteome</keyword>
<dbReference type="PROSITE" id="PS00616">
    <property type="entry name" value="HIS_ACID_PHOSPHAT_1"/>
    <property type="match status" value="1"/>
</dbReference>
<gene>
    <name evidence="14" type="ORF">DERYTH_LOCUS3497</name>
</gene>
<proteinExistence type="inferred from homology"/>
<accession>A0A9N9A137</accession>
<organism evidence="14 15">
    <name type="scientific">Dentiscutata erythropus</name>
    <dbReference type="NCBI Taxonomy" id="1348616"/>
    <lineage>
        <taxon>Eukaryota</taxon>
        <taxon>Fungi</taxon>
        <taxon>Fungi incertae sedis</taxon>
        <taxon>Mucoromycota</taxon>
        <taxon>Glomeromycotina</taxon>
        <taxon>Glomeromycetes</taxon>
        <taxon>Diversisporales</taxon>
        <taxon>Gigasporaceae</taxon>
        <taxon>Dentiscutata</taxon>
    </lineage>
</organism>
<evidence type="ECO:0000256" key="2">
    <source>
        <dbReference type="ARBA" id="ARBA00008422"/>
    </source>
</evidence>
<dbReference type="Proteomes" id="UP000789405">
    <property type="component" value="Unassembled WGS sequence"/>
</dbReference>
<comment type="catalytic activity">
    <reaction evidence="11">
        <text>1D-myo-inositol 1,2,4,5,6-pentakisphosphate + H2O = 1D-myo-inositol 1,2,5,6-tetrakisphosphate + phosphate</text>
        <dbReference type="Rhea" id="RHEA:77115"/>
        <dbReference type="ChEBI" id="CHEBI:15377"/>
        <dbReference type="ChEBI" id="CHEBI:43474"/>
        <dbReference type="ChEBI" id="CHEBI:57798"/>
        <dbReference type="ChEBI" id="CHEBI:195535"/>
        <dbReference type="EC" id="3.1.3.62"/>
    </reaction>
    <physiologicalReaction direction="left-to-right" evidence="11">
        <dbReference type="Rhea" id="RHEA:77116"/>
    </physiologicalReaction>
</comment>
<dbReference type="OrthoDB" id="6509975at2759"/>
<name>A0A9N9A137_9GLOM</name>